<feature type="domain" description="DUF5581" evidence="1">
    <location>
        <begin position="195"/>
        <end position="295"/>
    </location>
</feature>
<dbReference type="InterPro" id="IPR039581">
    <property type="entry name" value="FNDC11"/>
</dbReference>
<evidence type="ECO:0000259" key="2">
    <source>
        <dbReference type="Pfam" id="PF20996"/>
    </source>
</evidence>
<reference evidence="3 4" key="1">
    <citation type="journal article" date="2018" name="Nat. Ecol. Evol.">
        <title>Shark genomes provide insights into elasmobranch evolution and the origin of vertebrates.</title>
        <authorList>
            <person name="Hara Y"/>
            <person name="Yamaguchi K"/>
            <person name="Onimaru K"/>
            <person name="Kadota M"/>
            <person name="Koyanagi M"/>
            <person name="Keeley SD"/>
            <person name="Tatsumi K"/>
            <person name="Tanaka K"/>
            <person name="Motone F"/>
            <person name="Kageyama Y"/>
            <person name="Nozu R"/>
            <person name="Adachi N"/>
            <person name="Nishimura O"/>
            <person name="Nakagawa R"/>
            <person name="Tanegashima C"/>
            <person name="Kiyatake I"/>
            <person name="Matsumoto R"/>
            <person name="Murakumo K"/>
            <person name="Nishida K"/>
            <person name="Terakita A"/>
            <person name="Kuratani S"/>
            <person name="Sato K"/>
            <person name="Hyodo S Kuraku.S."/>
        </authorList>
    </citation>
    <scope>NUCLEOTIDE SEQUENCE [LARGE SCALE GENOMIC DNA]</scope>
</reference>
<sequence>MALHSDQSTPKKETARVNQCGILGDAWRKYVDRKNIVLQFLGNNLNTDILKHYETRLELLKKCSYYVDVLPKHLTLGDQNLFQPNVLYQLIDPCKFLRMKKIGTTQVKIQLLLLREYLSELKYGREELKVIAKISDVTLFLLHWNTTCSRLGQLFNTLKNFISVLIPGKLYVKHHLMSDAKSNKIPQLRVVLRTKMPVLFDRKESSAYHNSVELKWLVLGEEAHHELYELKYKLLEPHYCTEKNHFGVISVESGSIEIGNLLPDSSYEFAISRAENYTLVYSAWCDIMILKTKASNHLQYVSNKTHSFT</sequence>
<dbReference type="InterPro" id="IPR003961">
    <property type="entry name" value="FN3_dom"/>
</dbReference>
<name>A0A401PLM3_SCYTO</name>
<dbReference type="OMA" id="FLLHWNT"/>
<dbReference type="STRING" id="75743.A0A401PLM3"/>
<dbReference type="InterPro" id="IPR013783">
    <property type="entry name" value="Ig-like_fold"/>
</dbReference>
<feature type="domain" description="DUF5581" evidence="2">
    <location>
        <begin position="25"/>
        <end position="189"/>
    </location>
</feature>
<organism evidence="3 4">
    <name type="scientific">Scyliorhinus torazame</name>
    <name type="common">Cloudy catshark</name>
    <name type="synonym">Catulus torazame</name>
    <dbReference type="NCBI Taxonomy" id="75743"/>
    <lineage>
        <taxon>Eukaryota</taxon>
        <taxon>Metazoa</taxon>
        <taxon>Chordata</taxon>
        <taxon>Craniata</taxon>
        <taxon>Vertebrata</taxon>
        <taxon>Chondrichthyes</taxon>
        <taxon>Elasmobranchii</taxon>
        <taxon>Galeomorphii</taxon>
        <taxon>Galeoidea</taxon>
        <taxon>Carcharhiniformes</taxon>
        <taxon>Scyliorhinidae</taxon>
        <taxon>Scyliorhinus</taxon>
    </lineage>
</organism>
<dbReference type="OrthoDB" id="8699528at2759"/>
<evidence type="ECO:0000313" key="3">
    <source>
        <dbReference type="EMBL" id="GCB74019.1"/>
    </source>
</evidence>
<dbReference type="InterPro" id="IPR048317">
    <property type="entry name" value="DUF5581_C"/>
</dbReference>
<evidence type="ECO:0000313" key="4">
    <source>
        <dbReference type="Proteomes" id="UP000288216"/>
    </source>
</evidence>
<protein>
    <submittedName>
        <fullName evidence="3">Uncharacterized protein</fullName>
    </submittedName>
</protein>
<dbReference type="AlphaFoldDB" id="A0A401PLM3"/>
<dbReference type="InterPro" id="IPR049231">
    <property type="entry name" value="DUF5581_N"/>
</dbReference>
<evidence type="ECO:0000259" key="1">
    <source>
        <dbReference type="Pfam" id="PF17744"/>
    </source>
</evidence>
<accession>A0A401PLM3</accession>
<dbReference type="Pfam" id="PF17744">
    <property type="entry name" value="DUF5581"/>
    <property type="match status" value="1"/>
</dbReference>
<dbReference type="PANTHER" id="PTHR14537">
    <property type="entry name" value="FIBRONECTIN TYPE III DOMAIN-CONTAINING PROTEIN 11"/>
    <property type="match status" value="1"/>
</dbReference>
<dbReference type="Gene3D" id="2.60.40.10">
    <property type="entry name" value="Immunoglobulins"/>
    <property type="match status" value="1"/>
</dbReference>
<comment type="caution">
    <text evidence="3">The sequence shown here is derived from an EMBL/GenBank/DDBJ whole genome shotgun (WGS) entry which is preliminary data.</text>
</comment>
<keyword evidence="4" id="KW-1185">Reference proteome</keyword>
<dbReference type="Pfam" id="PF20996">
    <property type="entry name" value="DUF5581_N"/>
    <property type="match status" value="1"/>
</dbReference>
<dbReference type="EMBL" id="BFAA01000823">
    <property type="protein sequence ID" value="GCB74019.1"/>
    <property type="molecule type" value="Genomic_DNA"/>
</dbReference>
<dbReference type="CDD" id="cd00063">
    <property type="entry name" value="FN3"/>
    <property type="match status" value="1"/>
</dbReference>
<proteinExistence type="predicted"/>
<dbReference type="Proteomes" id="UP000288216">
    <property type="component" value="Unassembled WGS sequence"/>
</dbReference>
<gene>
    <name evidence="3" type="ORF">scyTo_0003103</name>
</gene>